<dbReference type="InterPro" id="IPR018707">
    <property type="entry name" value="LpxR"/>
</dbReference>
<dbReference type="InterPro" id="IPR037107">
    <property type="entry name" value="Put_OMP_sf"/>
</dbReference>
<sequence>MHRIFAFSFCLLFAITSNCVYGQQRIHNELGFRNDNDVYLMKSQDEYYTNGISLFYKRAIDSMRFSQDKWENKLWSVGAGHKIYNAYTGDIESEDDIDRPITGYLYVNGEMSWYSKKEEAMTLGMELAVIGKKAFGEDVQRSFHQLFGFYEINGWQYQLNNAVGVDVRGSYSRLMFRNRGKRLDIFMNSAVSLGLNNTRLAIGPSIRFGKINRLFESAAMGSRIQSGSHKPDREFYFFYRPQFNWVVYNSTVQGGMLATHKRPVAFDIKPIVFSQVIGFQMATDHVGLNINYIHTTREAVNQLNTHEYGSLGVTYYF</sequence>
<comment type="caution">
    <text evidence="1">The sequence shown here is derived from an EMBL/GenBank/DDBJ whole genome shotgun (WGS) entry which is preliminary data.</text>
</comment>
<protein>
    <recommendedName>
        <fullName evidence="3">Lipid A deacylase LpxR family protein</fullName>
    </recommendedName>
</protein>
<dbReference type="Pfam" id="PF09982">
    <property type="entry name" value="LpxR"/>
    <property type="match status" value="1"/>
</dbReference>
<organism evidence="1 2">
    <name type="scientific">Albibacterium bauzanense</name>
    <dbReference type="NCBI Taxonomy" id="653929"/>
    <lineage>
        <taxon>Bacteria</taxon>
        <taxon>Pseudomonadati</taxon>
        <taxon>Bacteroidota</taxon>
        <taxon>Sphingobacteriia</taxon>
        <taxon>Sphingobacteriales</taxon>
        <taxon>Sphingobacteriaceae</taxon>
        <taxon>Albibacterium</taxon>
    </lineage>
</organism>
<accession>A0A4R1LZU0</accession>
<name>A0A4R1LZU0_9SPHI</name>
<evidence type="ECO:0008006" key="3">
    <source>
        <dbReference type="Google" id="ProtNLM"/>
    </source>
</evidence>
<evidence type="ECO:0000313" key="2">
    <source>
        <dbReference type="Proteomes" id="UP000294616"/>
    </source>
</evidence>
<dbReference type="EMBL" id="SMGO01000001">
    <property type="protein sequence ID" value="TCK85118.1"/>
    <property type="molecule type" value="Genomic_DNA"/>
</dbReference>
<keyword evidence="2" id="KW-1185">Reference proteome</keyword>
<dbReference type="Proteomes" id="UP000294616">
    <property type="component" value="Unassembled WGS sequence"/>
</dbReference>
<gene>
    <name evidence="1" type="ORF">C8N28_0416</name>
</gene>
<evidence type="ECO:0000313" key="1">
    <source>
        <dbReference type="EMBL" id="TCK85118.1"/>
    </source>
</evidence>
<dbReference type="RefSeq" id="WP_132221066.1">
    <property type="nucleotide sequence ID" value="NZ_SMGO01000001.1"/>
</dbReference>
<proteinExistence type="predicted"/>
<dbReference type="AlphaFoldDB" id="A0A4R1LZU0"/>
<dbReference type="Gene3D" id="2.40.128.140">
    <property type="entry name" value="Outer membrane protein"/>
    <property type="match status" value="1"/>
</dbReference>
<dbReference type="OrthoDB" id="622552at2"/>
<reference evidence="1 2" key="1">
    <citation type="submission" date="2019-03" db="EMBL/GenBank/DDBJ databases">
        <title>Genomic Encyclopedia of Archaeal and Bacterial Type Strains, Phase II (KMG-II): from individual species to whole genera.</title>
        <authorList>
            <person name="Goeker M."/>
        </authorList>
    </citation>
    <scope>NUCLEOTIDE SEQUENCE [LARGE SCALE GENOMIC DNA]</scope>
    <source>
        <strain evidence="1 2">DSM 22554</strain>
    </source>
</reference>